<dbReference type="EMBL" id="CP002738">
    <property type="protein sequence ID" value="AEG00756.1"/>
    <property type="molecule type" value="Genomic_DNA"/>
</dbReference>
<gene>
    <name evidence="1" type="ordered locus">Metme_2355</name>
</gene>
<organism evidence="1 2">
    <name type="scientific">Methylomonas methanica (strain DSM 25384 / MC09)</name>
    <dbReference type="NCBI Taxonomy" id="857087"/>
    <lineage>
        <taxon>Bacteria</taxon>
        <taxon>Pseudomonadati</taxon>
        <taxon>Pseudomonadota</taxon>
        <taxon>Gammaproteobacteria</taxon>
        <taxon>Methylococcales</taxon>
        <taxon>Methylococcaceae</taxon>
        <taxon>Methylomonas</taxon>
    </lineage>
</organism>
<reference key="2">
    <citation type="submission" date="2011-05" db="EMBL/GenBank/DDBJ databases">
        <title>Complete genome sequence of the aerobic marine methanotroph Methylomonas methanica MC09.</title>
        <authorList>
            <person name="Boden R."/>
            <person name="Cunliffe M."/>
            <person name="Scanlan J."/>
            <person name="Moussard H."/>
            <person name="Kits K.D."/>
            <person name="Klotz M."/>
            <person name="Jetten M."/>
            <person name="Vuilleumier S."/>
            <person name="Han J."/>
            <person name="Peters L."/>
            <person name="Mikhailova N."/>
            <person name="Teshima H."/>
            <person name="Tapia R."/>
            <person name="Kyrpides N."/>
            <person name="Ivanova N."/>
            <person name="Pagani I."/>
            <person name="Cheng J.-F."/>
            <person name="Goodwin L."/>
            <person name="Han C."/>
            <person name="Hauser L."/>
            <person name="Land M."/>
            <person name="Lapidus A."/>
            <person name="Lucas S."/>
            <person name="Pitluck S."/>
            <person name="Woyke T."/>
            <person name="Stein L.Y."/>
            <person name="Murrell C."/>
        </authorList>
    </citation>
    <scope>NUCLEOTIDE SEQUENCE</scope>
    <source>
        <strain>MC09</strain>
    </source>
</reference>
<name>F9ZVV2_METMM</name>
<dbReference type="Proteomes" id="UP000008888">
    <property type="component" value="Chromosome"/>
</dbReference>
<reference evidence="2" key="3">
    <citation type="submission" date="2011-05" db="EMBL/GenBank/DDBJ databases">
        <title>Complete sequence of Methylomonas methanica MC09.</title>
        <authorList>
            <consortium name="US DOE Joint Genome Institute"/>
            <person name="Lucas S."/>
            <person name="Han J."/>
            <person name="Lapidus A."/>
            <person name="Cheng J.-F."/>
            <person name="Goodwin L."/>
            <person name="Pitluck S."/>
            <person name="Peters L."/>
            <person name="Mikhailova N."/>
            <person name="Teshima H."/>
            <person name="Han C."/>
            <person name="Tapia R."/>
            <person name="Land M."/>
            <person name="Hauser L."/>
            <person name="Kyrpides N."/>
            <person name="Ivanova N."/>
            <person name="Pagani I."/>
            <person name="Stein L."/>
            <person name="Woyke T."/>
        </authorList>
    </citation>
    <scope>NUCLEOTIDE SEQUENCE [LARGE SCALE GENOMIC DNA]</scope>
    <source>
        <strain evidence="2">MC09</strain>
    </source>
</reference>
<evidence type="ECO:0000313" key="1">
    <source>
        <dbReference type="EMBL" id="AEG00756.1"/>
    </source>
</evidence>
<dbReference type="HOGENOM" id="CLU_3253934_0_0_6"/>
<evidence type="ECO:0000313" key="2">
    <source>
        <dbReference type="Proteomes" id="UP000008888"/>
    </source>
</evidence>
<reference evidence="1 2" key="1">
    <citation type="journal article" date="2011" name="J. Bacteriol.">
        <title>Complete Genome Sequence of the Aerobic Marine Methanotroph Methylomonas methanica MC09.</title>
        <authorList>
            <person name="Boden R."/>
            <person name="Cunliffe M."/>
            <person name="Scanlan J."/>
            <person name="Moussard H."/>
            <person name="Kits K.D."/>
            <person name="Klotz M.G."/>
            <person name="Jetten M.S."/>
            <person name="Vuilleumier S."/>
            <person name="Han J."/>
            <person name="Peters L."/>
            <person name="Mikhailova N."/>
            <person name="Teshima H."/>
            <person name="Tapia R."/>
            <person name="Kyrpides N."/>
            <person name="Ivanova N."/>
            <person name="Pagani I."/>
            <person name="Cheng J.F."/>
            <person name="Goodwin L."/>
            <person name="Han C."/>
            <person name="Hauser L."/>
            <person name="Land M.L."/>
            <person name="Lapidus A."/>
            <person name="Lucas S."/>
            <person name="Pitluck S."/>
            <person name="Woyke T."/>
            <person name="Stein L."/>
            <person name="Murrell J.C."/>
        </authorList>
    </citation>
    <scope>NUCLEOTIDE SEQUENCE [LARGE SCALE GENOMIC DNA]</scope>
    <source>
        <strain evidence="1 2">MC09</strain>
    </source>
</reference>
<protein>
    <submittedName>
        <fullName evidence="1">Uncharacterized protein</fullName>
    </submittedName>
</protein>
<proteinExistence type="predicted"/>
<accession>F9ZVV2</accession>
<dbReference type="AlphaFoldDB" id="F9ZVV2"/>
<sequence length="42" mass="4668">MTIALGDEVYCIAIRQLSSYMIHYLFAPDADCENSLGQLSSQ</sequence>
<keyword evidence="2" id="KW-1185">Reference proteome</keyword>
<dbReference type="KEGG" id="mmt:Metme_2355"/>